<dbReference type="Pfam" id="PF24385">
    <property type="entry name" value="DSRM_DHX29"/>
    <property type="match status" value="1"/>
</dbReference>
<evidence type="ECO:0000259" key="7">
    <source>
        <dbReference type="PROSITE" id="PS50908"/>
    </source>
</evidence>
<dbReference type="SMART" id="SM00591">
    <property type="entry name" value="RWD"/>
    <property type="match status" value="1"/>
</dbReference>
<dbReference type="PANTHER" id="PTHR18934">
    <property type="entry name" value="ATP-DEPENDENT RNA HELICASE"/>
    <property type="match status" value="1"/>
</dbReference>
<dbReference type="VEuPathDB" id="FungiDB:BTJ68_07932"/>
<feature type="domain" description="Helicase C-terminal" evidence="9">
    <location>
        <begin position="862"/>
        <end position="1029"/>
    </location>
</feature>
<dbReference type="Gene3D" id="3.10.110.10">
    <property type="entry name" value="Ubiquitin Conjugating Enzyme"/>
    <property type="match status" value="1"/>
</dbReference>
<dbReference type="SUPFAM" id="SSF52540">
    <property type="entry name" value="P-loop containing nucleoside triphosphate hydrolases"/>
    <property type="match status" value="1"/>
</dbReference>
<dbReference type="InterPro" id="IPR056328">
    <property type="entry name" value="DSRM_DHX29"/>
</dbReference>
<dbReference type="PROSITE" id="PS00690">
    <property type="entry name" value="DEAH_ATP_HELICASE"/>
    <property type="match status" value="1"/>
</dbReference>
<organism evidence="10 13">
    <name type="scientific">Hortaea werneckii</name>
    <name type="common">Black yeast</name>
    <name type="synonym">Cladosporium werneckii</name>
    <dbReference type="NCBI Taxonomy" id="91943"/>
    <lineage>
        <taxon>Eukaryota</taxon>
        <taxon>Fungi</taxon>
        <taxon>Dikarya</taxon>
        <taxon>Ascomycota</taxon>
        <taxon>Pezizomycotina</taxon>
        <taxon>Dothideomycetes</taxon>
        <taxon>Dothideomycetidae</taxon>
        <taxon>Mycosphaerellales</taxon>
        <taxon>Teratosphaeriaceae</taxon>
        <taxon>Hortaea</taxon>
    </lineage>
</organism>
<dbReference type="InterPro" id="IPR014001">
    <property type="entry name" value="Helicase_ATP-bd"/>
</dbReference>
<dbReference type="InterPro" id="IPR011545">
    <property type="entry name" value="DEAD/DEAH_box_helicase_dom"/>
</dbReference>
<dbReference type="Pfam" id="PF00271">
    <property type="entry name" value="Helicase_C"/>
    <property type="match status" value="1"/>
</dbReference>
<keyword evidence="2" id="KW-0547">Nucleotide-binding</keyword>
<gene>
    <name evidence="11" type="ORF">D0867_14115</name>
    <name evidence="10" type="ORF">D0869_00630</name>
</gene>
<dbReference type="SMART" id="SM00490">
    <property type="entry name" value="HELICc"/>
    <property type="match status" value="1"/>
</dbReference>
<protein>
    <recommendedName>
        <fullName evidence="1">RNA helicase</fullName>
        <ecNumber evidence="1">3.6.4.13</ecNumber>
    </recommendedName>
</protein>
<dbReference type="EMBL" id="QWIJ01000020">
    <property type="protein sequence ID" value="RMX89744.1"/>
    <property type="molecule type" value="Genomic_DNA"/>
</dbReference>
<dbReference type="Pfam" id="PF07717">
    <property type="entry name" value="OB_NTP_bind"/>
    <property type="match status" value="1"/>
</dbReference>
<feature type="compositionally biased region" description="Polar residues" evidence="6">
    <location>
        <begin position="569"/>
        <end position="587"/>
    </location>
</feature>
<reference evidence="12 13" key="1">
    <citation type="journal article" date="2018" name="BMC Genomics">
        <title>Genomic evidence for intraspecific hybridization in a clonal and extremely halotolerant yeast.</title>
        <authorList>
            <person name="Gostincar C."/>
            <person name="Stajich J.E."/>
            <person name="Zupancic J."/>
            <person name="Zalar P."/>
            <person name="Gunde-Cimerman N."/>
        </authorList>
    </citation>
    <scope>NUCLEOTIDE SEQUENCE [LARGE SCALE GENOMIC DNA]</scope>
    <source>
        <strain evidence="10 13">EXF-6656</strain>
        <strain evidence="11 12">EXF-6669</strain>
    </source>
</reference>
<evidence type="ECO:0000259" key="9">
    <source>
        <dbReference type="PROSITE" id="PS51194"/>
    </source>
</evidence>
<feature type="compositionally biased region" description="Basic and acidic residues" evidence="6">
    <location>
        <begin position="231"/>
        <end position="246"/>
    </location>
</feature>
<feature type="domain" description="RWD" evidence="7">
    <location>
        <begin position="427"/>
        <end position="524"/>
    </location>
</feature>
<dbReference type="InterPro" id="IPR001650">
    <property type="entry name" value="Helicase_C-like"/>
</dbReference>
<evidence type="ECO:0000256" key="5">
    <source>
        <dbReference type="ARBA" id="ARBA00022840"/>
    </source>
</evidence>
<keyword evidence="5" id="KW-0067">ATP-binding</keyword>
<dbReference type="InterPro" id="IPR059023">
    <property type="entry name" value="RNA_hel_CTD"/>
</dbReference>
<dbReference type="PANTHER" id="PTHR18934:SF267">
    <property type="entry name" value="ATP-DEPENDENT RNA HELICASE YLR419W-RELATED"/>
    <property type="match status" value="1"/>
</dbReference>
<keyword evidence="3" id="KW-0378">Hydrolase</keyword>
<feature type="region of interest" description="Disordered" evidence="6">
    <location>
        <begin position="231"/>
        <end position="253"/>
    </location>
</feature>
<dbReference type="InterPro" id="IPR011709">
    <property type="entry name" value="DEAD-box_helicase_OB_fold"/>
</dbReference>
<dbReference type="EMBL" id="QWIL01002564">
    <property type="protein sequence ID" value="RMX93711.1"/>
    <property type="molecule type" value="Genomic_DNA"/>
</dbReference>
<dbReference type="Pfam" id="PF05773">
    <property type="entry name" value="RWD"/>
    <property type="match status" value="1"/>
</dbReference>
<dbReference type="PROSITE" id="PS51194">
    <property type="entry name" value="HELICASE_CTER"/>
    <property type="match status" value="1"/>
</dbReference>
<name>A0A3M6XFY0_HORWE</name>
<comment type="caution">
    <text evidence="10">The sequence shown here is derived from an EMBL/GenBank/DDBJ whole genome shotgun (WGS) entry which is preliminary data.</text>
</comment>
<dbReference type="OrthoDB" id="5600252at2759"/>
<dbReference type="SMART" id="SM00487">
    <property type="entry name" value="DEXDc"/>
    <property type="match status" value="1"/>
</dbReference>
<evidence type="ECO:0000313" key="10">
    <source>
        <dbReference type="EMBL" id="RMX89744.1"/>
    </source>
</evidence>
<dbReference type="Gene3D" id="1.20.120.1080">
    <property type="match status" value="1"/>
</dbReference>
<dbReference type="Pfam" id="PF00270">
    <property type="entry name" value="DEAD"/>
    <property type="match status" value="1"/>
</dbReference>
<dbReference type="SMART" id="SM00847">
    <property type="entry name" value="HA2"/>
    <property type="match status" value="1"/>
</dbReference>
<dbReference type="InterPro" id="IPR007502">
    <property type="entry name" value="Helicase-assoc_dom"/>
</dbReference>
<dbReference type="FunFam" id="3.40.50.300:FF:001214">
    <property type="entry name" value="DExH-box ATP-dependent RNA helicase"/>
    <property type="match status" value="1"/>
</dbReference>
<feature type="region of interest" description="Disordered" evidence="6">
    <location>
        <begin position="536"/>
        <end position="587"/>
    </location>
</feature>
<evidence type="ECO:0000313" key="12">
    <source>
        <dbReference type="Proteomes" id="UP000271337"/>
    </source>
</evidence>
<evidence type="ECO:0000256" key="6">
    <source>
        <dbReference type="SAM" id="MobiDB-lite"/>
    </source>
</evidence>
<evidence type="ECO:0000313" key="11">
    <source>
        <dbReference type="EMBL" id="RMX93711.1"/>
    </source>
</evidence>
<dbReference type="GO" id="GO:0005524">
    <property type="term" value="F:ATP binding"/>
    <property type="evidence" value="ECO:0007669"/>
    <property type="project" value="UniProtKB-KW"/>
</dbReference>
<dbReference type="Pfam" id="PF04408">
    <property type="entry name" value="WHD_HA2"/>
    <property type="match status" value="1"/>
</dbReference>
<evidence type="ECO:0000256" key="2">
    <source>
        <dbReference type="ARBA" id="ARBA00022741"/>
    </source>
</evidence>
<dbReference type="GO" id="GO:0003724">
    <property type="term" value="F:RNA helicase activity"/>
    <property type="evidence" value="ECO:0007669"/>
    <property type="project" value="UniProtKB-EC"/>
</dbReference>
<dbReference type="CDD" id="cd18791">
    <property type="entry name" value="SF2_C_RHA"/>
    <property type="match status" value="1"/>
</dbReference>
<dbReference type="PROSITE" id="PS50908">
    <property type="entry name" value="RWD"/>
    <property type="match status" value="1"/>
</dbReference>
<dbReference type="InterPro" id="IPR016135">
    <property type="entry name" value="UBQ-conjugating_enzyme/RWD"/>
</dbReference>
<proteinExistence type="predicted"/>
<dbReference type="InterPro" id="IPR006575">
    <property type="entry name" value="RWD_dom"/>
</dbReference>
<evidence type="ECO:0000256" key="1">
    <source>
        <dbReference type="ARBA" id="ARBA00012552"/>
    </source>
</evidence>
<dbReference type="CDD" id="cd23827">
    <property type="entry name" value="RWD_YLR419W-like"/>
    <property type="match status" value="1"/>
</dbReference>
<evidence type="ECO:0000256" key="4">
    <source>
        <dbReference type="ARBA" id="ARBA00022806"/>
    </source>
</evidence>
<sequence length="1384" mass="153606">MVNKPHAPRGPKGNNKKPGGTAAAANGEDTSYIVFGKDDKGNKKGNKSAPIENNSEAAKGGKGKDAAKGAPQPEAEKKPDTRTLIAGSSWTGKLPMTLFNEHCQKQRWEKPEYTMHRTRSGKFAGGVILRQKNQKTQEVTQLPEISPPREYNNEKGGQESAVEARHFAATYALFRVGNAKNLSMALPPQYRDLWKGDFQDLKKEAVTNGQGYLYEADPFLALKQRDEARAAKDKERAEVAKKKQQAEKQSTVTLDGQIRRPDKGWGKSPRVEMGVKTRRDVENMIRGGAVWNVHDIHMSEEDRKDTVKRLALVGFRPSHAEEATTICADFEECLEWLLIHLPEDDVPKWALPENYLAGVALVASDVQKDSKVKRLSEAGYSRDFCSDMLDSSKGDEDKAAFVLQRRLLGEEPVDSHGNPGCSETWEEEQATLEAIYGERYQRKDRNCIIQLELQTPSHEPIGLRVRPSLDYPNELPAIAVEAPLPAYIKLSILRQCLLHAQQQFLGEMMLFNILDWLEQEIPRIIEEPDRLQNLAGATATSNDPSKGGPSGPRKKPRSHPRPIIWTKDTPASQRMQSEWLSKQDTPDQQRMMQARQGLPAWRLRDAVVSSVRASQVAIISGETGSGKSTQSVQFVLDDLIKQGFAEQANIICTQPRRISALGLADRVADERCGKVGDEVGYTIRGESKQKPGLTRITFVTTGVLLRRLQTSGGSADDVVRSLADVSHVVIDEVHERSLDTDFLLVLLRDVLAKRKDLKLILMSATLDADVFESYFSRVSSVGRVEIEGRTHPVQDIYLDEIRQLVSYGSFEDEDADSDLGDDLADDFSVAGGRKLQQKPKPQKQYGQIGHDGHNIDYEMIARVVQHIDSELGRADGGILIFLPGTMEIDRTLRSLMHVPNLHALPLHAGLQSVEQKRVFTRPPKGLRKVVCATNVAETSITIDDIVAVVDTGRVKETSFDPTNNMVRLTEMWASRAACKQRRGRAGRVRAGKAYKLYTKKQEAQMLERPDPEIRRVPLEQLCLSVKAMGVIDVPAFLASALTPPESLSVTGALTLLERVGALEKNELTALGRHMSMIPADLRVGKLMVLGAAFGCLDACLTVAATLTVKSPFVSPQAKREEAKAAKSAFGRGHGDLLCDLHAYEEWSRRRTKGEPTSLLRKWCDANFLNHQTLLDISSNRNQYASSLQEIGFLPAGHMAHAEAPNRHNDSDALLRALIAGAFQPQLARIEFPEKKFVASAAGSVAQDPEAHTIKYFNEENGRVFVHPGSTLFSESSFPTSSVFMSYFTKMATSKIFIRDLTPFNVFSLLMFGGPVTIDPQGRGLLVDGWVRLRGWARIGVLVSRLRMMLDDLLARKVDEPGLDMSEAAIVKVVRRMVTFDGLDR</sequence>
<dbReference type="Gene3D" id="3.40.50.300">
    <property type="entry name" value="P-loop containing nucleotide triphosphate hydrolases"/>
    <property type="match status" value="2"/>
</dbReference>
<dbReference type="Pfam" id="PF26026">
    <property type="entry name" value="RNA_hel_CTD"/>
    <property type="match status" value="1"/>
</dbReference>
<dbReference type="InterPro" id="IPR027417">
    <property type="entry name" value="P-loop_NTPase"/>
</dbReference>
<dbReference type="CDD" id="cd17917">
    <property type="entry name" value="DEXHc_RHA-like"/>
    <property type="match status" value="1"/>
</dbReference>
<dbReference type="InterPro" id="IPR048333">
    <property type="entry name" value="HA2_WH"/>
</dbReference>
<evidence type="ECO:0000313" key="13">
    <source>
        <dbReference type="Proteomes" id="UP000281245"/>
    </source>
</evidence>
<dbReference type="GO" id="GO:1990904">
    <property type="term" value="C:ribonucleoprotein complex"/>
    <property type="evidence" value="ECO:0007669"/>
    <property type="project" value="UniProtKB-ARBA"/>
</dbReference>
<dbReference type="Pfam" id="PF21010">
    <property type="entry name" value="HA2_C"/>
    <property type="match status" value="1"/>
</dbReference>
<keyword evidence="4" id="KW-0347">Helicase</keyword>
<dbReference type="FunFam" id="3.40.50.300:FF:000868">
    <property type="entry name" value="DEAD/DEAH box helicase, putative"/>
    <property type="match status" value="1"/>
</dbReference>
<evidence type="ECO:0000259" key="8">
    <source>
        <dbReference type="PROSITE" id="PS51192"/>
    </source>
</evidence>
<feature type="compositionally biased region" description="Low complexity" evidence="6">
    <location>
        <begin position="10"/>
        <end position="27"/>
    </location>
</feature>
<dbReference type="FunFam" id="1.20.120.1080:FF:000002">
    <property type="entry name" value="Putative ATP-dependent RNA helicase DHX36"/>
    <property type="match status" value="1"/>
</dbReference>
<dbReference type="GO" id="GO:0003723">
    <property type="term" value="F:RNA binding"/>
    <property type="evidence" value="ECO:0007669"/>
    <property type="project" value="TreeGrafter"/>
</dbReference>
<dbReference type="SUPFAM" id="SSF54495">
    <property type="entry name" value="UBC-like"/>
    <property type="match status" value="1"/>
</dbReference>
<feature type="domain" description="Helicase ATP-binding" evidence="8">
    <location>
        <begin position="608"/>
        <end position="784"/>
    </location>
</feature>
<accession>A0A3M6XFY0</accession>
<dbReference type="Proteomes" id="UP000271337">
    <property type="component" value="Unassembled WGS sequence"/>
</dbReference>
<dbReference type="Proteomes" id="UP000281245">
    <property type="component" value="Unassembled WGS sequence"/>
</dbReference>
<dbReference type="GO" id="GO:0016787">
    <property type="term" value="F:hydrolase activity"/>
    <property type="evidence" value="ECO:0007669"/>
    <property type="project" value="UniProtKB-KW"/>
</dbReference>
<evidence type="ECO:0000256" key="3">
    <source>
        <dbReference type="ARBA" id="ARBA00022801"/>
    </source>
</evidence>
<dbReference type="PROSITE" id="PS51192">
    <property type="entry name" value="HELICASE_ATP_BIND_1"/>
    <property type="match status" value="1"/>
</dbReference>
<dbReference type="EC" id="3.6.4.13" evidence="1"/>
<dbReference type="InterPro" id="IPR002464">
    <property type="entry name" value="DNA/RNA_helicase_DEAH_CS"/>
</dbReference>
<feature type="region of interest" description="Disordered" evidence="6">
    <location>
        <begin position="1"/>
        <end position="83"/>
    </location>
</feature>